<keyword evidence="6 10" id="KW-0119">Carbohydrate metabolism</keyword>
<evidence type="ECO:0000256" key="1">
    <source>
        <dbReference type="ARBA" id="ARBA00000681"/>
    </source>
</evidence>
<dbReference type="GO" id="GO:0031176">
    <property type="term" value="F:endo-1,4-beta-xylanase activity"/>
    <property type="evidence" value="ECO:0007669"/>
    <property type="project" value="UniProtKB-EC"/>
</dbReference>
<dbReference type="PROSITE" id="PS51760">
    <property type="entry name" value="GH10_2"/>
    <property type="match status" value="1"/>
</dbReference>
<evidence type="ECO:0000313" key="14">
    <source>
        <dbReference type="Proteomes" id="UP000264310"/>
    </source>
</evidence>
<sequence>MADGRDTALPRSHPDGDGPFAQLRSEPLTRRSVLLAGAGAAFSTFAAGAGRARAEPLRKIPFGAAIQSEFLDSDPLYGPAFLRYCDLVMPMNELKFDQIHPERDVWRFEPADRLVELALSNGKLSRGTCHVWWGSTPAWVEAITSEREAERVLVEHIERVGDRYRGKLTGWDVVNEPLAYDPREEGPLRDTHWLRVLGPRHIPLALSTTARVDPQARIVVNDYDLEFEGPLYDARRSVMIDLLRQLQDGGVRVDGLGIQGHLYGDRTIDKDALEAFHRTLDEMGIELLVTELDVINRESPPDPESMDALAYDLVDDFLDGVFAHKPPAMVVTWGLTDRYSWIPDVMPRYDGTPHRPLPLTADYAEKNWLHLLQRRLAAGR</sequence>
<dbReference type="InterPro" id="IPR017853">
    <property type="entry name" value="GH"/>
</dbReference>
<dbReference type="AlphaFoldDB" id="A0A371X593"/>
<dbReference type="PRINTS" id="PR00134">
    <property type="entry name" value="GLHYDRLASE10"/>
</dbReference>
<dbReference type="InterPro" id="IPR001000">
    <property type="entry name" value="GH10_dom"/>
</dbReference>
<dbReference type="PANTHER" id="PTHR31490">
    <property type="entry name" value="GLYCOSYL HYDROLASE"/>
    <property type="match status" value="1"/>
</dbReference>
<evidence type="ECO:0000259" key="12">
    <source>
        <dbReference type="PROSITE" id="PS51760"/>
    </source>
</evidence>
<evidence type="ECO:0000256" key="2">
    <source>
        <dbReference type="ARBA" id="ARBA00007495"/>
    </source>
</evidence>
<dbReference type="GO" id="GO:0045493">
    <property type="term" value="P:xylan catabolic process"/>
    <property type="evidence" value="ECO:0007669"/>
    <property type="project" value="UniProtKB-KW"/>
</dbReference>
<evidence type="ECO:0000256" key="5">
    <source>
        <dbReference type="ARBA" id="ARBA00022801"/>
    </source>
</evidence>
<evidence type="ECO:0000256" key="6">
    <source>
        <dbReference type="ARBA" id="ARBA00023277"/>
    </source>
</evidence>
<dbReference type="PROSITE" id="PS00591">
    <property type="entry name" value="GH10_1"/>
    <property type="match status" value="1"/>
</dbReference>
<dbReference type="EC" id="3.2.1.8" evidence="10"/>
<dbReference type="Proteomes" id="UP000264310">
    <property type="component" value="Unassembled WGS sequence"/>
</dbReference>
<name>A0A371X593_9HYPH</name>
<dbReference type="Gene3D" id="3.20.20.80">
    <property type="entry name" value="Glycosidases"/>
    <property type="match status" value="1"/>
</dbReference>
<evidence type="ECO:0000256" key="10">
    <source>
        <dbReference type="RuleBase" id="RU361174"/>
    </source>
</evidence>
<comment type="catalytic activity">
    <reaction evidence="1 10">
        <text>Endohydrolysis of (1-&gt;4)-beta-D-xylosidic linkages in xylans.</text>
        <dbReference type="EC" id="3.2.1.8"/>
    </reaction>
</comment>
<dbReference type="SUPFAM" id="SSF51445">
    <property type="entry name" value="(Trans)glycosidases"/>
    <property type="match status" value="1"/>
</dbReference>
<proteinExistence type="inferred from homology"/>
<evidence type="ECO:0000256" key="3">
    <source>
        <dbReference type="ARBA" id="ARBA00022651"/>
    </source>
</evidence>
<feature type="domain" description="GH10" evidence="12">
    <location>
        <begin position="51"/>
        <end position="375"/>
    </location>
</feature>
<accession>A0A371X593</accession>
<dbReference type="PROSITE" id="PS51318">
    <property type="entry name" value="TAT"/>
    <property type="match status" value="1"/>
</dbReference>
<dbReference type="SMART" id="SM00633">
    <property type="entry name" value="Glyco_10"/>
    <property type="match status" value="1"/>
</dbReference>
<dbReference type="InterPro" id="IPR006311">
    <property type="entry name" value="TAT_signal"/>
</dbReference>
<keyword evidence="4" id="KW-0732">Signal</keyword>
<organism evidence="13 14">
    <name type="scientific">Fulvimarina endophytica</name>
    <dbReference type="NCBI Taxonomy" id="2293836"/>
    <lineage>
        <taxon>Bacteria</taxon>
        <taxon>Pseudomonadati</taxon>
        <taxon>Pseudomonadota</taxon>
        <taxon>Alphaproteobacteria</taxon>
        <taxon>Hyphomicrobiales</taxon>
        <taxon>Aurantimonadaceae</taxon>
        <taxon>Fulvimarina</taxon>
    </lineage>
</organism>
<evidence type="ECO:0000256" key="11">
    <source>
        <dbReference type="SAM" id="MobiDB-lite"/>
    </source>
</evidence>
<protein>
    <recommendedName>
        <fullName evidence="10">Beta-xylanase</fullName>
        <ecNumber evidence="10">3.2.1.8</ecNumber>
    </recommendedName>
</protein>
<dbReference type="RefSeq" id="WP_116682812.1">
    <property type="nucleotide sequence ID" value="NZ_QURL01000003.1"/>
</dbReference>
<comment type="similarity">
    <text evidence="2 10">Belongs to the glycosyl hydrolase 10 (cellulase F) family.</text>
</comment>
<dbReference type="PANTHER" id="PTHR31490:SF88">
    <property type="entry name" value="BETA-XYLANASE"/>
    <property type="match status" value="1"/>
</dbReference>
<evidence type="ECO:0000256" key="4">
    <source>
        <dbReference type="ARBA" id="ARBA00022729"/>
    </source>
</evidence>
<dbReference type="OrthoDB" id="9815836at2"/>
<dbReference type="EMBL" id="QURL01000003">
    <property type="protein sequence ID" value="RFC64395.1"/>
    <property type="molecule type" value="Genomic_DNA"/>
</dbReference>
<evidence type="ECO:0000256" key="7">
    <source>
        <dbReference type="ARBA" id="ARBA00023295"/>
    </source>
</evidence>
<feature type="compositionally biased region" description="Basic and acidic residues" evidence="11">
    <location>
        <begin position="1"/>
        <end position="16"/>
    </location>
</feature>
<keyword evidence="8 10" id="KW-0624">Polysaccharide degradation</keyword>
<dbReference type="Pfam" id="PF00331">
    <property type="entry name" value="Glyco_hydro_10"/>
    <property type="match status" value="1"/>
</dbReference>
<keyword evidence="7 10" id="KW-0326">Glycosidase</keyword>
<keyword evidence="5 10" id="KW-0378">Hydrolase</keyword>
<evidence type="ECO:0000256" key="9">
    <source>
        <dbReference type="PROSITE-ProRule" id="PRU10061"/>
    </source>
</evidence>
<evidence type="ECO:0000256" key="8">
    <source>
        <dbReference type="ARBA" id="ARBA00023326"/>
    </source>
</evidence>
<dbReference type="InterPro" id="IPR031158">
    <property type="entry name" value="GH10_AS"/>
</dbReference>
<gene>
    <name evidence="13" type="ORF">DYI37_08750</name>
</gene>
<reference evidence="13 14" key="1">
    <citation type="submission" date="2018-08" db="EMBL/GenBank/DDBJ databases">
        <title>Fulvimarina sp. 85, whole genome shotgun sequence.</title>
        <authorList>
            <person name="Tuo L."/>
        </authorList>
    </citation>
    <scope>NUCLEOTIDE SEQUENCE [LARGE SCALE GENOMIC DNA]</scope>
    <source>
        <strain evidence="13 14">85</strain>
    </source>
</reference>
<feature type="active site" description="Nucleophile" evidence="9">
    <location>
        <position position="291"/>
    </location>
</feature>
<comment type="caution">
    <text evidence="13">The sequence shown here is derived from an EMBL/GenBank/DDBJ whole genome shotgun (WGS) entry which is preliminary data.</text>
</comment>
<dbReference type="InterPro" id="IPR044846">
    <property type="entry name" value="GH10"/>
</dbReference>
<keyword evidence="14" id="KW-1185">Reference proteome</keyword>
<keyword evidence="3 13" id="KW-0858">Xylan degradation</keyword>
<feature type="region of interest" description="Disordered" evidence="11">
    <location>
        <begin position="1"/>
        <end position="21"/>
    </location>
</feature>
<evidence type="ECO:0000313" key="13">
    <source>
        <dbReference type="EMBL" id="RFC64395.1"/>
    </source>
</evidence>